<evidence type="ECO:0000256" key="1">
    <source>
        <dbReference type="SAM" id="MobiDB-lite"/>
    </source>
</evidence>
<evidence type="ECO:0000259" key="2">
    <source>
        <dbReference type="PROSITE" id="PS50003"/>
    </source>
</evidence>
<feature type="compositionally biased region" description="Basic residues" evidence="1">
    <location>
        <begin position="428"/>
        <end position="438"/>
    </location>
</feature>
<proteinExistence type="predicted"/>
<dbReference type="Pfam" id="PF00169">
    <property type="entry name" value="PH"/>
    <property type="match status" value="1"/>
</dbReference>
<dbReference type="SUPFAM" id="SSF50729">
    <property type="entry name" value="PH domain-like"/>
    <property type="match status" value="1"/>
</dbReference>
<dbReference type="PANTHER" id="PTHR12844">
    <property type="entry name" value="CONNECTOR ENCHANCER OF KINASE SUPPRESSOR OF RAS"/>
    <property type="match status" value="1"/>
</dbReference>
<dbReference type="InterPro" id="IPR051566">
    <property type="entry name" value="CNKSR"/>
</dbReference>
<dbReference type="PROSITE" id="PS50003">
    <property type="entry name" value="PH_DOMAIN"/>
    <property type="match status" value="1"/>
</dbReference>
<dbReference type="Proteomes" id="UP001066276">
    <property type="component" value="Chromosome 5"/>
</dbReference>
<organism evidence="3 4">
    <name type="scientific">Pleurodeles waltl</name>
    <name type="common">Iberian ribbed newt</name>
    <dbReference type="NCBI Taxonomy" id="8319"/>
    <lineage>
        <taxon>Eukaryota</taxon>
        <taxon>Metazoa</taxon>
        <taxon>Chordata</taxon>
        <taxon>Craniata</taxon>
        <taxon>Vertebrata</taxon>
        <taxon>Euteleostomi</taxon>
        <taxon>Amphibia</taxon>
        <taxon>Batrachia</taxon>
        <taxon>Caudata</taxon>
        <taxon>Salamandroidea</taxon>
        <taxon>Salamandridae</taxon>
        <taxon>Pleurodelinae</taxon>
        <taxon>Pleurodeles</taxon>
    </lineage>
</organism>
<reference evidence="3" key="1">
    <citation type="journal article" date="2022" name="bioRxiv">
        <title>Sequencing and chromosome-scale assembly of the giantPleurodeles waltlgenome.</title>
        <authorList>
            <person name="Brown T."/>
            <person name="Elewa A."/>
            <person name="Iarovenko S."/>
            <person name="Subramanian E."/>
            <person name="Araus A.J."/>
            <person name="Petzold A."/>
            <person name="Susuki M."/>
            <person name="Suzuki K.-i.T."/>
            <person name="Hayashi T."/>
            <person name="Toyoda A."/>
            <person name="Oliveira C."/>
            <person name="Osipova E."/>
            <person name="Leigh N.D."/>
            <person name="Simon A."/>
            <person name="Yun M.H."/>
        </authorList>
    </citation>
    <scope>NUCLEOTIDE SEQUENCE</scope>
    <source>
        <strain evidence="3">20211129_DDA</strain>
        <tissue evidence="3">Liver</tissue>
    </source>
</reference>
<sequence>MPDVSDSEEIEVVSSMATDGSDAVSLRQKPTKKSRGSIFSMSRRRISCKDLGQADCQGWLYKKKEKGAFLGTKWKKFWSVLKESALYWYTNQMAEKAEGFINLPEFTVDRALECKKKHALKISHPQRKTFYFAAENQEEMNKWLNKLGIAVITRPSLGKNEDECWSESEHDEPEISSEVPPLSNLCQLEQQLTSSLTLSSQASCSSSSLDSLVLGSSNSLSRLVDQDKQHLVDTVSCSSATDMVWPSISSKVLSIQNSAKVTNSTLINSDCRAQNMVCSTVTASRNDYMDTLNTAEEPASVETKAQVQRIDPEYDEMQRLFKSLEQASLSPIGDRRPSTKRELRKSFIKRSKNPSINEKLHKIRTLNSTLKCKEHDLEMINQLLEDHKLTAKKYRDWKDTNIMLFQDIHEPQNTQDCCEESSMAPRNAKPHHKAKSDT</sequence>
<name>A0AAV7RQR6_PLEWA</name>
<keyword evidence="4" id="KW-1185">Reference proteome</keyword>
<dbReference type="CDD" id="cd01260">
    <property type="entry name" value="PH_CNK_mammalian-like"/>
    <property type="match status" value="1"/>
</dbReference>
<evidence type="ECO:0000313" key="4">
    <source>
        <dbReference type="Proteomes" id="UP001066276"/>
    </source>
</evidence>
<gene>
    <name evidence="3" type="ORF">NDU88_007604</name>
</gene>
<feature type="domain" description="PH" evidence="2">
    <location>
        <begin position="53"/>
        <end position="152"/>
    </location>
</feature>
<dbReference type="SMART" id="SM00233">
    <property type="entry name" value="PH"/>
    <property type="match status" value="1"/>
</dbReference>
<protein>
    <recommendedName>
        <fullName evidence="2">PH domain-containing protein</fullName>
    </recommendedName>
</protein>
<dbReference type="AlphaFoldDB" id="A0AAV7RQR6"/>
<dbReference type="EMBL" id="JANPWB010000009">
    <property type="protein sequence ID" value="KAJ1154861.1"/>
    <property type="molecule type" value="Genomic_DNA"/>
</dbReference>
<dbReference type="InterPro" id="IPR001849">
    <property type="entry name" value="PH_domain"/>
</dbReference>
<dbReference type="Gene3D" id="2.30.29.30">
    <property type="entry name" value="Pleckstrin-homology domain (PH domain)/Phosphotyrosine-binding domain (PTB)"/>
    <property type="match status" value="1"/>
</dbReference>
<evidence type="ECO:0000313" key="3">
    <source>
        <dbReference type="EMBL" id="KAJ1154861.1"/>
    </source>
</evidence>
<accession>A0AAV7RQR6</accession>
<feature type="region of interest" description="Disordered" evidence="1">
    <location>
        <begin position="413"/>
        <end position="438"/>
    </location>
</feature>
<dbReference type="InterPro" id="IPR011993">
    <property type="entry name" value="PH-like_dom_sf"/>
</dbReference>
<comment type="caution">
    <text evidence="3">The sequence shown here is derived from an EMBL/GenBank/DDBJ whole genome shotgun (WGS) entry which is preliminary data.</text>
</comment>
<dbReference type="PANTHER" id="PTHR12844:SF45">
    <property type="entry name" value="CNK3_IPCEF1 FUSION PROTEIN-RELATED"/>
    <property type="match status" value="1"/>
</dbReference>